<comment type="caution">
    <text evidence="1">The sequence shown here is derived from an EMBL/GenBank/DDBJ whole genome shotgun (WGS) entry which is preliminary data.</text>
</comment>
<name>A0A0F9JJ05_9ZZZZ</name>
<sequence length="188" mass="21678">MDFTRLNADRLFSDAHKLDYTSQISLHPQYREFLNFFSGKDVIDYNDLVVGAHMVYGRMPTMLRLNLGNADDVLLLLNRIKNGAELTIENLKMMNNSMVGPSKMLHFLDPERFAIWDSRIFRYVAGAGKPTHIGKAVNYFEYLHHVNGLVDGIAFLKVHTFVQGRMGVTHDRLRSLEIVMFETDKQVR</sequence>
<dbReference type="AlphaFoldDB" id="A0A0F9JJ05"/>
<proteinExistence type="predicted"/>
<organism evidence="1">
    <name type="scientific">marine sediment metagenome</name>
    <dbReference type="NCBI Taxonomy" id="412755"/>
    <lineage>
        <taxon>unclassified sequences</taxon>
        <taxon>metagenomes</taxon>
        <taxon>ecological metagenomes</taxon>
    </lineage>
</organism>
<protein>
    <submittedName>
        <fullName evidence="1">Uncharacterized protein</fullName>
    </submittedName>
</protein>
<accession>A0A0F9JJ05</accession>
<dbReference type="EMBL" id="LAZR01009964">
    <property type="protein sequence ID" value="KKM69578.1"/>
    <property type="molecule type" value="Genomic_DNA"/>
</dbReference>
<reference evidence="1" key="1">
    <citation type="journal article" date="2015" name="Nature">
        <title>Complex archaea that bridge the gap between prokaryotes and eukaryotes.</title>
        <authorList>
            <person name="Spang A."/>
            <person name="Saw J.H."/>
            <person name="Jorgensen S.L."/>
            <person name="Zaremba-Niedzwiedzka K."/>
            <person name="Martijn J."/>
            <person name="Lind A.E."/>
            <person name="van Eijk R."/>
            <person name="Schleper C."/>
            <person name="Guy L."/>
            <person name="Ettema T.J."/>
        </authorList>
    </citation>
    <scope>NUCLEOTIDE SEQUENCE</scope>
</reference>
<evidence type="ECO:0000313" key="1">
    <source>
        <dbReference type="EMBL" id="KKM69578.1"/>
    </source>
</evidence>
<gene>
    <name evidence="1" type="ORF">LCGC14_1449420</name>
</gene>